<dbReference type="AlphaFoldDB" id="A0A3L8PUP5"/>
<dbReference type="Proteomes" id="UP000281474">
    <property type="component" value="Unassembled WGS sequence"/>
</dbReference>
<feature type="compositionally biased region" description="Basic and acidic residues" evidence="1">
    <location>
        <begin position="173"/>
        <end position="182"/>
    </location>
</feature>
<feature type="region of interest" description="Disordered" evidence="1">
    <location>
        <begin position="173"/>
        <end position="205"/>
    </location>
</feature>
<accession>A0A3L8PUP5</accession>
<dbReference type="RefSeq" id="WP_121839645.1">
    <property type="nucleotide sequence ID" value="NZ_ML014795.1"/>
</dbReference>
<reference evidence="2 3" key="1">
    <citation type="submission" date="2018-09" db="EMBL/GenBank/DDBJ databases">
        <title>Phylogeny of the Shewanellaceae, and recommendation for two new genera, Pseudoshewanella and Parashewanella.</title>
        <authorList>
            <person name="Wang G."/>
        </authorList>
    </citation>
    <scope>NUCLEOTIDE SEQUENCE [LARGE SCALE GENOMIC DNA]</scope>
    <source>
        <strain evidence="2 3">C51</strain>
    </source>
</reference>
<sequence>MSIDALSDNQNLQFFCQQNFPKQGEVSQALEVVVNSKIYRYQVTIVDLQLAAVSPYTSETDEYNFVAAEPDAVHSTDVLTGERLEVSSPEIRRSVKSALDKLLEVQRLCKGVKYWQSELIKTESDNSSLSSSSSVEVITAKDIFDIADDASQIPESKSKSAFSFIKRKISRTKSNERKKSTDHSTSSSPVNLADETENSSSFNREHSLTENLHQLEVLVKGKSMAKWFSEAYLAKLHNLHCELSLLKNDFESEQSPCVDFTHSAHAGATSGISPLEQIQKALYQVCKMLVDEYRAKIDGSDPTCAALVFAIAYLNKMQDFGSNAREVESQINSCIEQCITQQLYSMDDILTADELSDFFYNFIGLLEQVKALKNPVSLHQYYIVLANKFIQFVDITDSSNFPQSRRQQLFETIPQLKEILVIIKQQYVGLLSAEAQQVIDNVGRGNPPYGWIKQEQLAGKNLFALLEPLEKQSEGVEEYDSQASQVAAQKLKELSIYLLERYIMRDTSAYPEKLLDMHMKTVSTLSRKVRLFRDPSDMDRLNTTLIHCVALAKQYSELKTSVALESLANYQHFLNEVSLVEGRLSTRGSSRSGAAQQNMENVQTWAGVASRRILEQEKRVWKRIESSETSWDEVEPVLDRLIYLSCWELKKDEACKAALELSAEIVLAASSELRKSGDAEDKSKLQSALKQCQQISNRFKTPFHTKADDKIRSEALSKLEQEVESLKAKMNNTVRTN</sequence>
<protein>
    <submittedName>
        <fullName evidence="2">Uncharacterized protein</fullName>
    </submittedName>
</protein>
<name>A0A3L8PUP5_9GAMM</name>
<organism evidence="2 3">
    <name type="scientific">Parashewanella curva</name>
    <dbReference type="NCBI Taxonomy" id="2338552"/>
    <lineage>
        <taxon>Bacteria</taxon>
        <taxon>Pseudomonadati</taxon>
        <taxon>Pseudomonadota</taxon>
        <taxon>Gammaproteobacteria</taxon>
        <taxon>Alteromonadales</taxon>
        <taxon>Shewanellaceae</taxon>
        <taxon>Parashewanella</taxon>
    </lineage>
</organism>
<dbReference type="OrthoDB" id="9825723at2"/>
<evidence type="ECO:0000313" key="2">
    <source>
        <dbReference type="EMBL" id="RLV59024.1"/>
    </source>
</evidence>
<evidence type="ECO:0000256" key="1">
    <source>
        <dbReference type="SAM" id="MobiDB-lite"/>
    </source>
</evidence>
<dbReference type="EMBL" id="QZEI01000046">
    <property type="protein sequence ID" value="RLV59024.1"/>
    <property type="molecule type" value="Genomic_DNA"/>
</dbReference>
<evidence type="ECO:0000313" key="3">
    <source>
        <dbReference type="Proteomes" id="UP000281474"/>
    </source>
</evidence>
<proteinExistence type="predicted"/>
<gene>
    <name evidence="2" type="ORF">D5018_14120</name>
</gene>
<comment type="caution">
    <text evidence="2">The sequence shown here is derived from an EMBL/GenBank/DDBJ whole genome shotgun (WGS) entry which is preliminary data.</text>
</comment>
<keyword evidence="3" id="KW-1185">Reference proteome</keyword>